<protein>
    <recommendedName>
        <fullName evidence="6">Nuclear protein localization protein 4 homolog</fullName>
    </recommendedName>
</protein>
<reference evidence="10" key="1">
    <citation type="submission" date="2022-01" db="UniProtKB">
        <authorList>
            <consortium name="EnsemblMetazoa"/>
        </authorList>
    </citation>
    <scope>IDENTIFICATION</scope>
</reference>
<comment type="similarity">
    <text evidence="1">Belongs to the NPL4 family.</text>
</comment>
<evidence type="ECO:0000256" key="3">
    <source>
        <dbReference type="ARBA" id="ARBA00022771"/>
    </source>
</evidence>
<dbReference type="InterPro" id="IPR007716">
    <property type="entry name" value="NPL4_Zn-bd_put"/>
</dbReference>
<keyword evidence="4" id="KW-0862">Zinc</keyword>
<evidence type="ECO:0000256" key="5">
    <source>
        <dbReference type="ARBA" id="ARBA00060618"/>
    </source>
</evidence>
<dbReference type="GO" id="GO:0043130">
    <property type="term" value="F:ubiquitin binding"/>
    <property type="evidence" value="ECO:0007669"/>
    <property type="project" value="TreeGrafter"/>
</dbReference>
<dbReference type="PROSITE" id="PS50199">
    <property type="entry name" value="ZF_RANBP2_2"/>
    <property type="match status" value="1"/>
</dbReference>
<evidence type="ECO:0000256" key="4">
    <source>
        <dbReference type="ARBA" id="ARBA00022833"/>
    </source>
</evidence>
<dbReference type="AlphaFoldDB" id="A0A8I6SIP0"/>
<keyword evidence="3 7" id="KW-0863">Zinc-finger</keyword>
<dbReference type="SUPFAM" id="SSF90209">
    <property type="entry name" value="Ran binding protein zinc finger-like"/>
    <property type="match status" value="1"/>
</dbReference>
<evidence type="ECO:0000256" key="1">
    <source>
        <dbReference type="ARBA" id="ARBA00011025"/>
    </source>
</evidence>
<name>A0A8I6SIP0_CIMLE</name>
<organism evidence="10 11">
    <name type="scientific">Cimex lectularius</name>
    <name type="common">Bed bug</name>
    <name type="synonym">Acanthia lectularia</name>
    <dbReference type="NCBI Taxonomy" id="79782"/>
    <lineage>
        <taxon>Eukaryota</taxon>
        <taxon>Metazoa</taxon>
        <taxon>Ecdysozoa</taxon>
        <taxon>Arthropoda</taxon>
        <taxon>Hexapoda</taxon>
        <taxon>Insecta</taxon>
        <taxon>Pterygota</taxon>
        <taxon>Neoptera</taxon>
        <taxon>Paraneoptera</taxon>
        <taxon>Hemiptera</taxon>
        <taxon>Heteroptera</taxon>
        <taxon>Panheteroptera</taxon>
        <taxon>Cimicomorpha</taxon>
        <taxon>Cimicidae</taxon>
        <taxon>Cimex</taxon>
    </lineage>
</organism>
<dbReference type="GO" id="GO:0006511">
    <property type="term" value="P:ubiquitin-dependent protein catabolic process"/>
    <property type="evidence" value="ECO:0007669"/>
    <property type="project" value="InterPro"/>
</dbReference>
<dbReference type="EnsemblMetazoa" id="XM_014406665.2">
    <property type="protein sequence ID" value="XP_014262151.1"/>
    <property type="gene ID" value="LOC106674126"/>
</dbReference>
<evidence type="ECO:0000313" key="10">
    <source>
        <dbReference type="EnsemblMetazoa" id="XP_014262151.1"/>
    </source>
</evidence>
<dbReference type="InterPro" id="IPR007717">
    <property type="entry name" value="NPL4_C"/>
</dbReference>
<accession>A0A8I6SIP0</accession>
<evidence type="ECO:0000256" key="7">
    <source>
        <dbReference type="PROSITE-ProRule" id="PRU00322"/>
    </source>
</evidence>
<evidence type="ECO:0000256" key="6">
    <source>
        <dbReference type="ARBA" id="ARBA00074519"/>
    </source>
</evidence>
<dbReference type="CTD" id="43091"/>
<evidence type="ECO:0000259" key="8">
    <source>
        <dbReference type="PROSITE" id="PS50199"/>
    </source>
</evidence>
<dbReference type="Proteomes" id="UP000494040">
    <property type="component" value="Unassembled WGS sequence"/>
</dbReference>
<dbReference type="PROSITE" id="PS50249">
    <property type="entry name" value="MPN"/>
    <property type="match status" value="1"/>
</dbReference>
<feature type="domain" description="RanBP2-type" evidence="8">
    <location>
        <begin position="484"/>
        <end position="511"/>
    </location>
</feature>
<evidence type="ECO:0000313" key="11">
    <source>
        <dbReference type="Proteomes" id="UP000494040"/>
    </source>
</evidence>
<dbReference type="Pfam" id="PF05021">
    <property type="entry name" value="NPL4"/>
    <property type="match status" value="1"/>
</dbReference>
<dbReference type="OrthoDB" id="10251089at2759"/>
<dbReference type="InterPro" id="IPR016563">
    <property type="entry name" value="Npl4"/>
</dbReference>
<dbReference type="InterPro" id="IPR036443">
    <property type="entry name" value="Znf_RanBP2_sf"/>
</dbReference>
<dbReference type="GO" id="GO:0031625">
    <property type="term" value="F:ubiquitin protein ligase binding"/>
    <property type="evidence" value="ECO:0007669"/>
    <property type="project" value="TreeGrafter"/>
</dbReference>
<sequence length="511" mass="58184">MGNSEPGFDPQEVTNNIHNTVVEDEVDQMLWKMDGHIYRQRDPKLCRHGTNACCVHCSSLEPYDEEYLKEHNIKHMSFHSYLRKLTGGVDRGKFLALENTTCRIKPGCKEHQPWPKGICSKCQPSAVTLNRQVYRHVDNVMFENPEIVERFLEYWRVSGHQRVGYLYGRYEVHSDVPLGIRAIVAVIYEPPQETSRDKVKLLPDERESLVNDIARMLGLVKVGWIFTDLIADDVQKGTVKHIRNIDTHFLSAQECIMAGHLQNLHPNPCKFSPTGYFGSKFATVCVTGDAKNQVHMEGYAVSSQCMSLVRDECLVPTKDLPQLGYVKESSDKMYVPDVYYKEKDTYGNEVSKLARPLPVEYLLVDVPVSTPLTPLHTFRSDPTKSPFPIENRLLDKHIQDFNALSSYIHQFSSDQFLTAVSDFHVLLYIATMEMLPMKDYLGPLLKAVKERDAVAAADWARSEHWATVEQLVASSQEGPTSMDTSAEWTCPHCTFLNLPHLQSCDMCSLPR</sequence>
<evidence type="ECO:0000256" key="2">
    <source>
        <dbReference type="ARBA" id="ARBA00022723"/>
    </source>
</evidence>
<comment type="pathway">
    <text evidence="5">Protein degradation; proteasomal ubiquitin-dependent pathway.</text>
</comment>
<evidence type="ECO:0000259" key="9">
    <source>
        <dbReference type="PROSITE" id="PS50249"/>
    </source>
</evidence>
<dbReference type="GO" id="GO:0008270">
    <property type="term" value="F:zinc ion binding"/>
    <property type="evidence" value="ECO:0007669"/>
    <property type="project" value="UniProtKB-KW"/>
</dbReference>
<dbReference type="PANTHER" id="PTHR12710:SF0">
    <property type="entry name" value="NUCLEAR PROTEIN LOCALIZATION PROTEIN 4 HOMOLOG"/>
    <property type="match status" value="1"/>
</dbReference>
<dbReference type="GO" id="GO:0005634">
    <property type="term" value="C:nucleus"/>
    <property type="evidence" value="ECO:0007669"/>
    <property type="project" value="TreeGrafter"/>
</dbReference>
<dbReference type="InterPro" id="IPR001876">
    <property type="entry name" value="Znf_RanBP2"/>
</dbReference>
<dbReference type="RefSeq" id="XP_014262151.1">
    <property type="nucleotide sequence ID" value="XM_014406665.2"/>
</dbReference>
<dbReference type="GeneID" id="106674126"/>
<dbReference type="CDD" id="cd08061">
    <property type="entry name" value="MPN_NPL4"/>
    <property type="match status" value="1"/>
</dbReference>
<dbReference type="InterPro" id="IPR037518">
    <property type="entry name" value="MPN"/>
</dbReference>
<dbReference type="Gene3D" id="2.30.30.380">
    <property type="entry name" value="Zn-finger domain of Sec23/24"/>
    <property type="match status" value="1"/>
</dbReference>
<proteinExistence type="inferred from homology"/>
<dbReference type="FunFam" id="3.40.140.10:FF:000012">
    <property type="entry name" value="nuclear protein localization protein 4 homolog"/>
    <property type="match status" value="1"/>
</dbReference>
<feature type="domain" description="MPN" evidence="9">
    <location>
        <begin position="140"/>
        <end position="277"/>
    </location>
</feature>
<dbReference type="PIRSF" id="PIRSF010052">
    <property type="entry name" value="Polyub_prc_Npl4"/>
    <property type="match status" value="1"/>
</dbReference>
<dbReference type="PANTHER" id="PTHR12710">
    <property type="entry name" value="NUCLEAR PROTEIN LOCALIZATION 4"/>
    <property type="match status" value="1"/>
</dbReference>
<keyword evidence="2" id="KW-0479">Metal-binding</keyword>
<keyword evidence="11" id="KW-1185">Reference proteome</keyword>
<dbReference type="Gene3D" id="3.40.140.10">
    <property type="entry name" value="Cytidine Deaminase, domain 2"/>
    <property type="match status" value="1"/>
</dbReference>
<dbReference type="PROSITE" id="PS01358">
    <property type="entry name" value="ZF_RANBP2_1"/>
    <property type="match status" value="1"/>
</dbReference>
<dbReference type="Pfam" id="PF05020">
    <property type="entry name" value="zf-NPL4"/>
    <property type="match status" value="1"/>
</dbReference>
<dbReference type="SMART" id="SM00547">
    <property type="entry name" value="ZnF_RBZ"/>
    <property type="match status" value="1"/>
</dbReference>